<evidence type="ECO:0000256" key="1">
    <source>
        <dbReference type="SAM" id="MobiDB-lite"/>
    </source>
</evidence>
<name>A0A0J8WMU6_9MYCO</name>
<feature type="region of interest" description="Disordered" evidence="1">
    <location>
        <begin position="222"/>
        <end position="249"/>
    </location>
</feature>
<evidence type="ECO:0000313" key="8">
    <source>
        <dbReference type="Proteomes" id="UP000093779"/>
    </source>
</evidence>
<feature type="transmembrane region" description="Helical" evidence="2">
    <location>
        <begin position="12"/>
        <end position="33"/>
    </location>
</feature>
<feature type="compositionally biased region" description="Low complexity" evidence="1">
    <location>
        <begin position="222"/>
        <end position="241"/>
    </location>
</feature>
<keyword evidence="2" id="KW-0812">Transmembrane</keyword>
<evidence type="ECO:0000313" key="7">
    <source>
        <dbReference type="Proteomes" id="UP000037594"/>
    </source>
</evidence>
<evidence type="ECO:0000313" key="10">
    <source>
        <dbReference type="Proteomes" id="UP000193811"/>
    </source>
</evidence>
<sequence length="281" mass="30226">MSTFWRYIRIQAFVLLCGIVGPIFLVIYFAGGGDPLLKWMFWTGLLVTAIDVLIALGLTAAGSKSAAQNQKLEQVGVLAMAQVTGIHETNTRINEQPLVKLDLQISGPGIAPFASQDRVLASVSRLPMITNRKLVVLVDPATNEYRIDWERSSLVSGLMPATFTIAEENKTYDLTGQSGPLMEILQILKAHGIAVNSMVDLRANPVAREEVQAVVRRAAAQQAAPSSPVAGTEPAAPSAPFLAPPAPSTAQRLQELETLRATGAVSEDEYAAKRQQIIAEL</sequence>
<dbReference type="EMBL" id="LZHX01000045">
    <property type="protein sequence ID" value="OBF22045.1"/>
    <property type="molecule type" value="Genomic_DNA"/>
</dbReference>
<dbReference type="EMBL" id="LQOP01000034">
    <property type="protein sequence ID" value="ORV21002.1"/>
    <property type="molecule type" value="Genomic_DNA"/>
</dbReference>
<dbReference type="Proteomes" id="UP000182227">
    <property type="component" value="Unassembled WGS sequence"/>
</dbReference>
<accession>A0A0J8WMU6</accession>
<evidence type="ECO:0000313" key="4">
    <source>
        <dbReference type="EMBL" id="KMV14364.1"/>
    </source>
</evidence>
<dbReference type="EMBL" id="LFOD01000049">
    <property type="protein sequence ID" value="KMV14364.1"/>
    <property type="molecule type" value="Genomic_DNA"/>
</dbReference>
<reference evidence="3 9" key="1">
    <citation type="submission" date="2015-03" db="EMBL/GenBank/DDBJ databases">
        <authorList>
            <person name="Murphy D."/>
        </authorList>
    </citation>
    <scope>NUCLEOTIDE SEQUENCE [LARGE SCALE GENOMIC DNA]</scope>
    <source>
        <strain evidence="3 9">D16</strain>
    </source>
</reference>
<reference evidence="5 8" key="4">
    <citation type="submission" date="2016-06" db="EMBL/GenBank/DDBJ databases">
        <authorList>
            <person name="Kjaerup R.B."/>
            <person name="Dalgaard T.S."/>
            <person name="Juul-Madsen H.R."/>
        </authorList>
    </citation>
    <scope>NUCLEOTIDE SEQUENCE [LARGE SCALE GENOMIC DNA]</scope>
    <source>
        <strain evidence="5 8">ACS1953</strain>
    </source>
</reference>
<evidence type="ECO:0000313" key="9">
    <source>
        <dbReference type="Proteomes" id="UP000182227"/>
    </source>
</evidence>
<evidence type="ECO:0000313" key="3">
    <source>
        <dbReference type="EMBL" id="CQD07508.1"/>
    </source>
</evidence>
<evidence type="ECO:0000313" key="6">
    <source>
        <dbReference type="EMBL" id="ORV21002.1"/>
    </source>
</evidence>
<dbReference type="GeneID" id="44299644"/>
<dbReference type="OrthoDB" id="3748257at2"/>
<feature type="transmembrane region" description="Helical" evidence="2">
    <location>
        <begin position="39"/>
        <end position="61"/>
    </location>
</feature>
<dbReference type="Proteomes" id="UP000193811">
    <property type="component" value="Unassembled WGS sequence"/>
</dbReference>
<reference evidence="4 7" key="2">
    <citation type="submission" date="2015-06" db="EMBL/GenBank/DDBJ databases">
        <title>Genome sequence of Mycobacterium conceptionense strain MLE.</title>
        <authorList>
            <person name="Greninger A.L."/>
            <person name="Cunningham G."/>
            <person name="Chiu C.Y."/>
            <person name="Miller S."/>
        </authorList>
    </citation>
    <scope>NUCLEOTIDE SEQUENCE [LARGE SCALE GENOMIC DNA]</scope>
    <source>
        <strain evidence="4 7">MLE</strain>
    </source>
</reference>
<dbReference type="AlphaFoldDB" id="A0A0J8WMU6"/>
<keyword evidence="10" id="KW-1185">Reference proteome</keyword>
<dbReference type="EMBL" id="CTEF01000001">
    <property type="protein sequence ID" value="CQD07508.1"/>
    <property type="molecule type" value="Genomic_DNA"/>
</dbReference>
<dbReference type="PATRIC" id="fig|451644.5.peg.6270"/>
<keyword evidence="2" id="KW-1133">Transmembrane helix</keyword>
<evidence type="ECO:0000313" key="5">
    <source>
        <dbReference type="EMBL" id="OBF22045.1"/>
    </source>
</evidence>
<dbReference type="Proteomes" id="UP000037594">
    <property type="component" value="Unassembled WGS sequence"/>
</dbReference>
<keyword evidence="2" id="KW-0472">Membrane</keyword>
<organism evidence="4 7">
    <name type="scientific">Mycolicibacterium conceptionense</name>
    <dbReference type="NCBI Taxonomy" id="451644"/>
    <lineage>
        <taxon>Bacteria</taxon>
        <taxon>Bacillati</taxon>
        <taxon>Actinomycetota</taxon>
        <taxon>Actinomycetes</taxon>
        <taxon>Mycobacteriales</taxon>
        <taxon>Mycobacteriaceae</taxon>
        <taxon>Mycolicibacterium</taxon>
    </lineage>
</organism>
<protein>
    <submittedName>
        <fullName evidence="4">Membrane protein</fullName>
    </submittedName>
</protein>
<gene>
    <name evidence="5" type="ORF">A5726_14255</name>
    <name evidence="4" type="ORF">ACT17_30565</name>
    <name evidence="6" type="ORF">AWB98_01545</name>
    <name evidence="3" type="ORF">BN970_01424</name>
</gene>
<dbReference type="RefSeq" id="WP_019344478.1">
    <property type="nucleotide sequence ID" value="NZ_AGSZ01000160.1"/>
</dbReference>
<reference evidence="6 10" key="3">
    <citation type="submission" date="2016-01" db="EMBL/GenBank/DDBJ databases">
        <title>The new phylogeny of the genus Mycobacterium.</title>
        <authorList>
            <person name="Tarcisio F."/>
            <person name="Conor M."/>
            <person name="Antonella G."/>
            <person name="Elisabetta G."/>
            <person name="Giulia F.S."/>
            <person name="Sara T."/>
            <person name="Anna F."/>
            <person name="Clotilde B."/>
            <person name="Roberto B."/>
            <person name="Veronica D.S."/>
            <person name="Fabio R."/>
            <person name="Monica P."/>
            <person name="Olivier J."/>
            <person name="Enrico T."/>
            <person name="Nicola S."/>
        </authorList>
    </citation>
    <scope>NUCLEOTIDE SEQUENCE [LARGE SCALE GENOMIC DNA]</scope>
    <source>
        <strain evidence="6 10">CCUG 50187</strain>
    </source>
</reference>
<proteinExistence type="predicted"/>
<dbReference type="Proteomes" id="UP000093779">
    <property type="component" value="Unassembled WGS sequence"/>
</dbReference>
<evidence type="ECO:0000256" key="2">
    <source>
        <dbReference type="SAM" id="Phobius"/>
    </source>
</evidence>